<keyword evidence="2" id="KW-1185">Reference proteome</keyword>
<name>A0AA36J9B3_9DINO</name>
<dbReference type="EMBL" id="CAUJNA010003418">
    <property type="protein sequence ID" value="CAJ1401531.1"/>
    <property type="molecule type" value="Genomic_DNA"/>
</dbReference>
<gene>
    <name evidence="1" type="ORF">EVOR1521_LOCUS24655</name>
</gene>
<organism evidence="1 2">
    <name type="scientific">Effrenium voratum</name>
    <dbReference type="NCBI Taxonomy" id="2562239"/>
    <lineage>
        <taxon>Eukaryota</taxon>
        <taxon>Sar</taxon>
        <taxon>Alveolata</taxon>
        <taxon>Dinophyceae</taxon>
        <taxon>Suessiales</taxon>
        <taxon>Symbiodiniaceae</taxon>
        <taxon>Effrenium</taxon>
    </lineage>
</organism>
<dbReference type="Proteomes" id="UP001178507">
    <property type="component" value="Unassembled WGS sequence"/>
</dbReference>
<proteinExistence type="predicted"/>
<comment type="caution">
    <text evidence="1">The sequence shown here is derived from an EMBL/GenBank/DDBJ whole genome shotgun (WGS) entry which is preliminary data.</text>
</comment>
<accession>A0AA36J9B3</accession>
<evidence type="ECO:0000313" key="1">
    <source>
        <dbReference type="EMBL" id="CAJ1401531.1"/>
    </source>
</evidence>
<evidence type="ECO:0000313" key="2">
    <source>
        <dbReference type="Proteomes" id="UP001178507"/>
    </source>
</evidence>
<sequence>MTPERTCASEFAQAEILQCRDLKVDRLTSTTLCPLCDPSNEQKQGCFLKLGQLCLPAMLLAILMTRTTTCVVESGQLSMRPLRKMCKAPALRNAPAKSCLDTDAEVTEAVHLVRFKISLMHGSCSASIRLQTGLLTQEGGRQVPTASFNKVTAAMWWPVS</sequence>
<protein>
    <submittedName>
        <fullName evidence="1">Uncharacterized protein</fullName>
    </submittedName>
</protein>
<dbReference type="AlphaFoldDB" id="A0AA36J9B3"/>
<reference evidence="1" key="1">
    <citation type="submission" date="2023-08" db="EMBL/GenBank/DDBJ databases">
        <authorList>
            <person name="Chen Y."/>
            <person name="Shah S."/>
            <person name="Dougan E. K."/>
            <person name="Thang M."/>
            <person name="Chan C."/>
        </authorList>
    </citation>
    <scope>NUCLEOTIDE SEQUENCE</scope>
</reference>